<dbReference type="PANTHER" id="PTHR43750">
    <property type="entry name" value="UDP-GLUCOSE 6-DEHYDROGENASE TUAD"/>
    <property type="match status" value="1"/>
</dbReference>
<dbReference type="Pfam" id="PF03721">
    <property type="entry name" value="UDPG_MGDP_dh_N"/>
    <property type="match status" value="1"/>
</dbReference>
<accession>A0A1F6EXS9</accession>
<reference evidence="4 5" key="1">
    <citation type="journal article" date="2016" name="Nat. Commun.">
        <title>Thousands of microbial genomes shed light on interconnected biogeochemical processes in an aquifer system.</title>
        <authorList>
            <person name="Anantharaman K."/>
            <person name="Brown C.T."/>
            <person name="Hug L.A."/>
            <person name="Sharon I."/>
            <person name="Castelle C.J."/>
            <person name="Probst A.J."/>
            <person name="Thomas B.C."/>
            <person name="Singh A."/>
            <person name="Wilkins M.J."/>
            <person name="Karaoz U."/>
            <person name="Brodie E.L."/>
            <person name="Williams K.H."/>
            <person name="Hubbard S.S."/>
            <person name="Banfield J.F."/>
        </authorList>
    </citation>
    <scope>NUCLEOTIDE SEQUENCE [LARGE SCALE GENOMIC DNA]</scope>
</reference>
<evidence type="ECO:0000256" key="1">
    <source>
        <dbReference type="ARBA" id="ARBA00006601"/>
    </source>
</evidence>
<dbReference type="GO" id="GO:0016616">
    <property type="term" value="F:oxidoreductase activity, acting on the CH-OH group of donors, NAD or NADP as acceptor"/>
    <property type="evidence" value="ECO:0007669"/>
    <property type="project" value="InterPro"/>
</dbReference>
<evidence type="ECO:0000259" key="2">
    <source>
        <dbReference type="Pfam" id="PF00984"/>
    </source>
</evidence>
<gene>
    <name evidence="4" type="ORF">A3A36_00335</name>
</gene>
<dbReference type="InterPro" id="IPR001732">
    <property type="entry name" value="UDP-Glc/GDP-Man_DH_N"/>
</dbReference>
<comment type="similarity">
    <text evidence="1">Belongs to the UDP-glucose/GDP-mannose dehydrogenase family.</text>
</comment>
<evidence type="ECO:0000259" key="3">
    <source>
        <dbReference type="Pfam" id="PF03721"/>
    </source>
</evidence>
<evidence type="ECO:0000313" key="5">
    <source>
        <dbReference type="Proteomes" id="UP000178811"/>
    </source>
</evidence>
<name>A0A1F6EXS9_9BACT</name>
<dbReference type="Gene3D" id="1.10.1040.10">
    <property type="entry name" value="N-(1-d-carboxylethyl)-l-norvaline Dehydrogenase, domain 2"/>
    <property type="match status" value="1"/>
</dbReference>
<proteinExistence type="inferred from homology"/>
<dbReference type="InterPro" id="IPR013328">
    <property type="entry name" value="6PGD_dom2"/>
</dbReference>
<organism evidence="4 5">
    <name type="scientific">Candidatus Kaiserbacteria bacterium RIFCSPLOWO2_01_FULL_52_12b</name>
    <dbReference type="NCBI Taxonomy" id="1798509"/>
    <lineage>
        <taxon>Bacteria</taxon>
        <taxon>Candidatus Kaiseribacteriota</taxon>
    </lineage>
</organism>
<dbReference type="Gene3D" id="3.40.50.720">
    <property type="entry name" value="NAD(P)-binding Rossmann-like Domain"/>
    <property type="match status" value="1"/>
</dbReference>
<feature type="domain" description="UDP-glucose/GDP-mannose dehydrogenase dimerisation" evidence="2">
    <location>
        <begin position="159"/>
        <end position="244"/>
    </location>
</feature>
<dbReference type="InterPro" id="IPR036291">
    <property type="entry name" value="NAD(P)-bd_dom_sf"/>
</dbReference>
<dbReference type="InterPro" id="IPR008927">
    <property type="entry name" value="6-PGluconate_DH-like_C_sf"/>
</dbReference>
<dbReference type="Proteomes" id="UP000178811">
    <property type="component" value="Unassembled WGS sequence"/>
</dbReference>
<comment type="caution">
    <text evidence="4">The sequence shown here is derived from an EMBL/GenBank/DDBJ whole genome shotgun (WGS) entry which is preliminary data.</text>
</comment>
<dbReference type="Pfam" id="PF00984">
    <property type="entry name" value="UDPG_MGDP_dh"/>
    <property type="match status" value="1"/>
</dbReference>
<sequence length="312" mass="34305">MKIGCIGQGWIGKNYANDFEARGYDVIRYALEEPHVANKAAIATCDIVFIAVPTPTTPRGFDDSAIRNVLPLVGYGKIAVIKSTVLPGTTETLQGLFPDIFVLHSPEFLVESSAAYDAAHPNRNIIGVPYPNAVYREKAAAVLSVLPDTPYKKIMPARDAEFVKYAGNCFLFFKVMYMNLLYDVITASGSDWNNVREALIHDPRIGTSHSEPVHASRQGAKSGRGAGGHCFIKDFEVFRDMYRGVQDEYGNVLLAALKDKNIELLVNSSKDLDLLEGVYGDLTRYLSPLVSRVQTPTETYGLPGEQSHAQGR</sequence>
<dbReference type="AlphaFoldDB" id="A0A1F6EXS9"/>
<dbReference type="InterPro" id="IPR014026">
    <property type="entry name" value="UDP-Glc/GDP-Man_DH_dimer"/>
</dbReference>
<evidence type="ECO:0008006" key="6">
    <source>
        <dbReference type="Google" id="ProtNLM"/>
    </source>
</evidence>
<dbReference type="SUPFAM" id="SSF51735">
    <property type="entry name" value="NAD(P)-binding Rossmann-fold domains"/>
    <property type="match status" value="1"/>
</dbReference>
<dbReference type="GO" id="GO:0051287">
    <property type="term" value="F:NAD binding"/>
    <property type="evidence" value="ECO:0007669"/>
    <property type="project" value="InterPro"/>
</dbReference>
<dbReference type="EMBL" id="MFLW01000009">
    <property type="protein sequence ID" value="OGG78386.1"/>
    <property type="molecule type" value="Genomic_DNA"/>
</dbReference>
<dbReference type="SUPFAM" id="SSF48179">
    <property type="entry name" value="6-phosphogluconate dehydrogenase C-terminal domain-like"/>
    <property type="match status" value="1"/>
</dbReference>
<protein>
    <recommendedName>
        <fullName evidence="6">UDP-glucose/GDP-mannose dehydrogenase dimerisation domain-containing protein</fullName>
    </recommendedName>
</protein>
<feature type="domain" description="UDP-glucose/GDP-mannose dehydrogenase N-terminal" evidence="3">
    <location>
        <begin position="39"/>
        <end position="130"/>
    </location>
</feature>
<evidence type="ECO:0000313" key="4">
    <source>
        <dbReference type="EMBL" id="OGG78386.1"/>
    </source>
</evidence>
<dbReference type="PANTHER" id="PTHR43750:SF3">
    <property type="entry name" value="UDP-GLUCOSE 6-DEHYDROGENASE TUAD"/>
    <property type="match status" value="1"/>
</dbReference>